<protein>
    <submittedName>
        <fullName evidence="8">Trypsin-like peptidase domain-containing protein</fullName>
    </submittedName>
</protein>
<keyword evidence="6" id="KW-0472">Membrane</keyword>
<dbReference type="SUPFAM" id="SSF50156">
    <property type="entry name" value="PDZ domain-like"/>
    <property type="match status" value="1"/>
</dbReference>
<evidence type="ECO:0000259" key="7">
    <source>
        <dbReference type="PROSITE" id="PS50106"/>
    </source>
</evidence>
<organism evidence="8 9">
    <name type="scientific">Ornithinibacillus xuwenensis</name>
    <dbReference type="NCBI Taxonomy" id="3144668"/>
    <lineage>
        <taxon>Bacteria</taxon>
        <taxon>Bacillati</taxon>
        <taxon>Bacillota</taxon>
        <taxon>Bacilli</taxon>
        <taxon>Bacillales</taxon>
        <taxon>Bacillaceae</taxon>
        <taxon>Ornithinibacillus</taxon>
    </lineage>
</organism>
<dbReference type="PANTHER" id="PTHR43343">
    <property type="entry name" value="PEPTIDASE S12"/>
    <property type="match status" value="1"/>
</dbReference>
<feature type="domain" description="PDZ" evidence="7">
    <location>
        <begin position="318"/>
        <end position="420"/>
    </location>
</feature>
<evidence type="ECO:0000256" key="3">
    <source>
        <dbReference type="ARBA" id="ARBA00022801"/>
    </source>
</evidence>
<evidence type="ECO:0000256" key="4">
    <source>
        <dbReference type="ARBA" id="ARBA00022825"/>
    </source>
</evidence>
<evidence type="ECO:0000256" key="5">
    <source>
        <dbReference type="SAM" id="MobiDB-lite"/>
    </source>
</evidence>
<evidence type="ECO:0000256" key="6">
    <source>
        <dbReference type="SAM" id="Phobius"/>
    </source>
</evidence>
<dbReference type="RefSeq" id="WP_345826746.1">
    <property type="nucleotide sequence ID" value="NZ_JBDIML010000012.1"/>
</dbReference>
<dbReference type="SUPFAM" id="SSF50494">
    <property type="entry name" value="Trypsin-like serine proteases"/>
    <property type="match status" value="1"/>
</dbReference>
<evidence type="ECO:0000256" key="2">
    <source>
        <dbReference type="ARBA" id="ARBA00022670"/>
    </source>
</evidence>
<keyword evidence="9" id="KW-1185">Reference proteome</keyword>
<comment type="similarity">
    <text evidence="1">Belongs to the peptidase S1C family.</text>
</comment>
<comment type="caution">
    <text evidence="8">The sequence shown here is derived from an EMBL/GenBank/DDBJ whole genome shotgun (WGS) entry which is preliminary data.</text>
</comment>
<evidence type="ECO:0000313" key="9">
    <source>
        <dbReference type="Proteomes" id="UP001444625"/>
    </source>
</evidence>
<dbReference type="InterPro" id="IPR009003">
    <property type="entry name" value="Peptidase_S1_PA"/>
</dbReference>
<dbReference type="InterPro" id="IPR001478">
    <property type="entry name" value="PDZ"/>
</dbReference>
<accession>A0ABU9XLV3</accession>
<sequence length="434" mass="46616">MEHNEDKMQASSSTDQQHHSADENAYQTEVIENPGLTKPITKPKKKKEKSKRPSTIRAFFVGILGGLIPVAVLLILLTNNVISFDSSDSAVKTALDTDSNSPEVITTLSTEDAETSTNLAEVSEAVVGVTNLQKQNVWTNSQEAGTGSGIIYKKEDGKAYVVTNHHVVDGDEEVEVVLSNDEHIQAKVLGSDELTDLAVLQIDGSKVNRVATLGTTDGKQVGETVFAIGNPLGMEFANSLTKGIISGLDRSVSIDMNGDSVADWITEVIQTDAAINPGNSGGALVDANGDIIGINSMKISSTQVEGIGFAIPIDSALPIMEQLETNGEIQRPFIGISTATINQVPMQYRHNIVLPDGIENGMVVASVEAGSPADQAGLQQFDVITKIDGHETPTILELRKYMYTETKIGDSVELEVYRNGEKKIVELQLTERKN</sequence>
<evidence type="ECO:0000313" key="8">
    <source>
        <dbReference type="EMBL" id="MEN2769252.1"/>
    </source>
</evidence>
<proteinExistence type="inferred from homology"/>
<dbReference type="InterPro" id="IPR001940">
    <property type="entry name" value="Peptidase_S1C"/>
</dbReference>
<dbReference type="InterPro" id="IPR043504">
    <property type="entry name" value="Peptidase_S1_PA_chymotrypsin"/>
</dbReference>
<keyword evidence="2" id="KW-0645">Protease</keyword>
<dbReference type="InterPro" id="IPR036034">
    <property type="entry name" value="PDZ_sf"/>
</dbReference>
<dbReference type="Proteomes" id="UP001444625">
    <property type="component" value="Unassembled WGS sequence"/>
</dbReference>
<dbReference type="PANTHER" id="PTHR43343:SF3">
    <property type="entry name" value="PROTEASE DO-LIKE 8, CHLOROPLASTIC"/>
    <property type="match status" value="1"/>
</dbReference>
<dbReference type="InterPro" id="IPR051201">
    <property type="entry name" value="Chloro_Bact_Ser_Proteases"/>
</dbReference>
<feature type="transmembrane region" description="Helical" evidence="6">
    <location>
        <begin position="55"/>
        <end position="77"/>
    </location>
</feature>
<dbReference type="SMART" id="SM00228">
    <property type="entry name" value="PDZ"/>
    <property type="match status" value="1"/>
</dbReference>
<dbReference type="PRINTS" id="PR00834">
    <property type="entry name" value="PROTEASES2C"/>
</dbReference>
<evidence type="ECO:0000256" key="1">
    <source>
        <dbReference type="ARBA" id="ARBA00010541"/>
    </source>
</evidence>
<keyword evidence="3" id="KW-0378">Hydrolase</keyword>
<dbReference type="PROSITE" id="PS50106">
    <property type="entry name" value="PDZ"/>
    <property type="match status" value="1"/>
</dbReference>
<feature type="region of interest" description="Disordered" evidence="5">
    <location>
        <begin position="1"/>
        <end position="51"/>
    </location>
</feature>
<keyword evidence="6" id="KW-1133">Transmembrane helix</keyword>
<reference evidence="8 9" key="1">
    <citation type="submission" date="2024-05" db="EMBL/GenBank/DDBJ databases">
        <authorList>
            <person name="Haq I."/>
            <person name="Ullah Z."/>
            <person name="Ahmad R."/>
            <person name="Li M."/>
            <person name="Tong Y."/>
        </authorList>
    </citation>
    <scope>NUCLEOTIDE SEQUENCE [LARGE SCALE GENOMIC DNA]</scope>
    <source>
        <strain evidence="8 9">16A2E</strain>
    </source>
</reference>
<dbReference type="Pfam" id="PF13365">
    <property type="entry name" value="Trypsin_2"/>
    <property type="match status" value="1"/>
</dbReference>
<gene>
    <name evidence="8" type="ORF">ABC228_18980</name>
</gene>
<name>A0ABU9XLV3_9BACI</name>
<dbReference type="Pfam" id="PF13180">
    <property type="entry name" value="PDZ_2"/>
    <property type="match status" value="1"/>
</dbReference>
<dbReference type="EMBL" id="JBDIML010000012">
    <property type="protein sequence ID" value="MEN2769252.1"/>
    <property type="molecule type" value="Genomic_DNA"/>
</dbReference>
<dbReference type="Gene3D" id="2.30.42.10">
    <property type="match status" value="1"/>
</dbReference>
<keyword evidence="6" id="KW-0812">Transmembrane</keyword>
<keyword evidence="4" id="KW-0720">Serine protease</keyword>
<dbReference type="Gene3D" id="2.40.10.10">
    <property type="entry name" value="Trypsin-like serine proteases"/>
    <property type="match status" value="2"/>
</dbReference>
<feature type="compositionally biased region" description="Basic residues" evidence="5">
    <location>
        <begin position="41"/>
        <end position="51"/>
    </location>
</feature>